<accession>A0A3N4IP99</accession>
<dbReference type="Proteomes" id="UP000275078">
    <property type="component" value="Unassembled WGS sequence"/>
</dbReference>
<evidence type="ECO:0000313" key="1">
    <source>
        <dbReference type="EMBL" id="RPA88012.1"/>
    </source>
</evidence>
<name>A0A3N4IP99_ASCIM</name>
<keyword evidence="2" id="KW-1185">Reference proteome</keyword>
<proteinExistence type="predicted"/>
<organism evidence="1 2">
    <name type="scientific">Ascobolus immersus RN42</name>
    <dbReference type="NCBI Taxonomy" id="1160509"/>
    <lineage>
        <taxon>Eukaryota</taxon>
        <taxon>Fungi</taxon>
        <taxon>Dikarya</taxon>
        <taxon>Ascomycota</taxon>
        <taxon>Pezizomycotina</taxon>
        <taxon>Pezizomycetes</taxon>
        <taxon>Pezizales</taxon>
        <taxon>Ascobolaceae</taxon>
        <taxon>Ascobolus</taxon>
    </lineage>
</organism>
<protein>
    <submittedName>
        <fullName evidence="1">Uncharacterized protein</fullName>
    </submittedName>
</protein>
<dbReference type="AlphaFoldDB" id="A0A3N4IP99"/>
<reference evidence="1 2" key="1">
    <citation type="journal article" date="2018" name="Nat. Ecol. Evol.">
        <title>Pezizomycetes genomes reveal the molecular basis of ectomycorrhizal truffle lifestyle.</title>
        <authorList>
            <person name="Murat C."/>
            <person name="Payen T."/>
            <person name="Noel B."/>
            <person name="Kuo A."/>
            <person name="Morin E."/>
            <person name="Chen J."/>
            <person name="Kohler A."/>
            <person name="Krizsan K."/>
            <person name="Balestrini R."/>
            <person name="Da Silva C."/>
            <person name="Montanini B."/>
            <person name="Hainaut M."/>
            <person name="Levati E."/>
            <person name="Barry K.W."/>
            <person name="Belfiori B."/>
            <person name="Cichocki N."/>
            <person name="Clum A."/>
            <person name="Dockter R.B."/>
            <person name="Fauchery L."/>
            <person name="Guy J."/>
            <person name="Iotti M."/>
            <person name="Le Tacon F."/>
            <person name="Lindquist E.A."/>
            <person name="Lipzen A."/>
            <person name="Malagnac F."/>
            <person name="Mello A."/>
            <person name="Molinier V."/>
            <person name="Miyauchi S."/>
            <person name="Poulain J."/>
            <person name="Riccioni C."/>
            <person name="Rubini A."/>
            <person name="Sitrit Y."/>
            <person name="Splivallo R."/>
            <person name="Traeger S."/>
            <person name="Wang M."/>
            <person name="Zifcakova L."/>
            <person name="Wipf D."/>
            <person name="Zambonelli A."/>
            <person name="Paolocci F."/>
            <person name="Nowrousian M."/>
            <person name="Ottonello S."/>
            <person name="Baldrian P."/>
            <person name="Spatafora J.W."/>
            <person name="Henrissat B."/>
            <person name="Nagy L.G."/>
            <person name="Aury J.M."/>
            <person name="Wincker P."/>
            <person name="Grigoriev I.V."/>
            <person name="Bonfante P."/>
            <person name="Martin F.M."/>
        </authorList>
    </citation>
    <scope>NUCLEOTIDE SEQUENCE [LARGE SCALE GENOMIC DNA]</scope>
    <source>
        <strain evidence="1 2">RN42</strain>
    </source>
</reference>
<gene>
    <name evidence="1" type="ORF">BJ508DRAFT_356794</name>
</gene>
<sequence length="109" mass="12039">MSDGYYKYRCKNFYSHNCNNWVWMNNTVCAACIAAGREDAIDCSSATVELGSHVVSTVIDDHLCLNPRCIDDSNTFCVATEHAKVSMDIDITAGTRGLGDLFEPEPYCS</sequence>
<dbReference type="EMBL" id="ML119645">
    <property type="protein sequence ID" value="RPA88012.1"/>
    <property type="molecule type" value="Genomic_DNA"/>
</dbReference>
<dbReference type="OrthoDB" id="6079484at2759"/>
<evidence type="ECO:0000313" key="2">
    <source>
        <dbReference type="Proteomes" id="UP000275078"/>
    </source>
</evidence>